<dbReference type="Proteomes" id="UP000245119">
    <property type="component" value="Linkage Group LG1"/>
</dbReference>
<evidence type="ECO:0000313" key="1">
    <source>
        <dbReference type="EMBL" id="PVD39052.1"/>
    </source>
</evidence>
<evidence type="ECO:0008006" key="3">
    <source>
        <dbReference type="Google" id="ProtNLM"/>
    </source>
</evidence>
<proteinExistence type="predicted"/>
<comment type="caution">
    <text evidence="1">The sequence shown here is derived from an EMBL/GenBank/DDBJ whole genome shotgun (WGS) entry which is preliminary data.</text>
</comment>
<dbReference type="OrthoDB" id="6288062at2759"/>
<name>A0A2T7Q057_POMCA</name>
<dbReference type="EMBL" id="PZQS01000001">
    <property type="protein sequence ID" value="PVD39052.1"/>
    <property type="molecule type" value="Genomic_DNA"/>
</dbReference>
<sequence length="125" mass="13971">MALVGCLKDEQSLSQYLACVGELEEWFDRSFLDLNVDKTEEMAFGRAYEGRDGTTPLSPPLQIKGQQVQRAAVFRYLGTVIDGKLSFSDHVNQVYKRPSNGCTSEETSQLRRQLWGAGDCVQVSC</sequence>
<keyword evidence="2" id="KW-1185">Reference proteome</keyword>
<protein>
    <recommendedName>
        <fullName evidence="3">Reverse transcriptase domain-containing protein</fullName>
    </recommendedName>
</protein>
<gene>
    <name evidence="1" type="ORF">C0Q70_01679</name>
</gene>
<dbReference type="AlphaFoldDB" id="A0A2T7Q057"/>
<organism evidence="1 2">
    <name type="scientific">Pomacea canaliculata</name>
    <name type="common">Golden apple snail</name>
    <dbReference type="NCBI Taxonomy" id="400727"/>
    <lineage>
        <taxon>Eukaryota</taxon>
        <taxon>Metazoa</taxon>
        <taxon>Spiralia</taxon>
        <taxon>Lophotrochozoa</taxon>
        <taxon>Mollusca</taxon>
        <taxon>Gastropoda</taxon>
        <taxon>Caenogastropoda</taxon>
        <taxon>Architaenioglossa</taxon>
        <taxon>Ampullarioidea</taxon>
        <taxon>Ampullariidae</taxon>
        <taxon>Pomacea</taxon>
    </lineage>
</organism>
<evidence type="ECO:0000313" key="2">
    <source>
        <dbReference type="Proteomes" id="UP000245119"/>
    </source>
</evidence>
<reference evidence="1 2" key="1">
    <citation type="submission" date="2018-04" db="EMBL/GenBank/DDBJ databases">
        <title>The genome of golden apple snail Pomacea canaliculata provides insight into stress tolerance and invasive adaptation.</title>
        <authorList>
            <person name="Liu C."/>
            <person name="Liu B."/>
            <person name="Ren Y."/>
            <person name="Zhang Y."/>
            <person name="Wang H."/>
            <person name="Li S."/>
            <person name="Jiang F."/>
            <person name="Yin L."/>
            <person name="Zhang G."/>
            <person name="Qian W."/>
            <person name="Fan W."/>
        </authorList>
    </citation>
    <scope>NUCLEOTIDE SEQUENCE [LARGE SCALE GENOMIC DNA]</scope>
    <source>
        <strain evidence="1">SZHN2017</strain>
        <tissue evidence="1">Muscle</tissue>
    </source>
</reference>
<accession>A0A2T7Q057</accession>